<dbReference type="Gene3D" id="1.20.1640.10">
    <property type="entry name" value="Multidrug efflux transporter AcrB transmembrane domain"/>
    <property type="match status" value="1"/>
</dbReference>
<feature type="transmembrane region" description="Helical" evidence="1">
    <location>
        <begin position="60"/>
        <end position="84"/>
    </location>
</feature>
<name>A0A090QTF8_9GAMM</name>
<accession>A0A090QTF8</accession>
<keyword evidence="1" id="KW-0812">Transmembrane</keyword>
<reference evidence="2 3" key="1">
    <citation type="journal article" date="2014" name="Genome Announc.">
        <title>Draft Genome Sequences of Two Vibrionaceae Species, Vibrio ponticus C121 and Photobacterium aphoticum C119, Isolated as Coral Reef Microbiota.</title>
        <authorList>
            <person name="Al-saari N."/>
            <person name="Meirelles P.M."/>
            <person name="Mino S."/>
            <person name="Suda W."/>
            <person name="Oshima K."/>
            <person name="Hattori M."/>
            <person name="Ohkuma M."/>
            <person name="Thompson F.L."/>
            <person name="Gomez-Gil B."/>
            <person name="Sawabe T."/>
            <person name="Sawabe T."/>
        </authorList>
    </citation>
    <scope>NUCLEOTIDE SEQUENCE [LARGE SCALE GENOMIC DNA]</scope>
    <source>
        <strain evidence="2 3">JCM 19237</strain>
    </source>
</reference>
<dbReference type="SUPFAM" id="SSF82866">
    <property type="entry name" value="Multidrug efflux transporter AcrB transmembrane domain"/>
    <property type="match status" value="1"/>
</dbReference>
<proteinExistence type="predicted"/>
<dbReference type="GO" id="GO:0042910">
    <property type="term" value="F:xenobiotic transmembrane transporter activity"/>
    <property type="evidence" value="ECO:0007669"/>
    <property type="project" value="TreeGrafter"/>
</dbReference>
<dbReference type="PANTHER" id="PTHR32063:SF19">
    <property type="entry name" value="CATION EFFLUX SYSTEM PROTEIN CUSA"/>
    <property type="match status" value="1"/>
</dbReference>
<evidence type="ECO:0000313" key="2">
    <source>
        <dbReference type="EMBL" id="GAL05518.1"/>
    </source>
</evidence>
<dbReference type="Pfam" id="PF00873">
    <property type="entry name" value="ACR_tran"/>
    <property type="match status" value="1"/>
</dbReference>
<feature type="transmembrane region" description="Helical" evidence="1">
    <location>
        <begin position="34"/>
        <end position="54"/>
    </location>
</feature>
<dbReference type="EMBL" id="BBMN01000007">
    <property type="protein sequence ID" value="GAL05518.1"/>
    <property type="molecule type" value="Genomic_DNA"/>
</dbReference>
<gene>
    <name evidence="2" type="ORF">JCM19237_608</name>
</gene>
<keyword evidence="1" id="KW-1133">Transmembrane helix</keyword>
<dbReference type="PANTHER" id="PTHR32063">
    <property type="match status" value="1"/>
</dbReference>
<dbReference type="eggNOG" id="COG3696">
    <property type="taxonomic scope" value="Bacteria"/>
</dbReference>
<feature type="transmembrane region" description="Helical" evidence="1">
    <location>
        <begin position="6"/>
        <end position="27"/>
    </location>
</feature>
<comment type="caution">
    <text evidence="2">The sequence shown here is derived from an EMBL/GenBank/DDBJ whole genome shotgun (WGS) entry which is preliminary data.</text>
</comment>
<dbReference type="AlphaFoldDB" id="A0A090QTF8"/>
<dbReference type="STRING" id="754436.JCM19237_608"/>
<protein>
    <submittedName>
        <fullName evidence="2">Cobalt-zinc-cadmium resistance protein CzcA</fullName>
    </submittedName>
</protein>
<dbReference type="InterPro" id="IPR001036">
    <property type="entry name" value="Acrflvin-R"/>
</dbReference>
<evidence type="ECO:0000256" key="1">
    <source>
        <dbReference type="SAM" id="Phobius"/>
    </source>
</evidence>
<organism evidence="2 3">
    <name type="scientific">Photobacterium aphoticum</name>
    <dbReference type="NCBI Taxonomy" id="754436"/>
    <lineage>
        <taxon>Bacteria</taxon>
        <taxon>Pseudomonadati</taxon>
        <taxon>Pseudomonadota</taxon>
        <taxon>Gammaproteobacteria</taxon>
        <taxon>Vibrionales</taxon>
        <taxon>Vibrionaceae</taxon>
        <taxon>Photobacterium</taxon>
    </lineage>
</organism>
<dbReference type="Proteomes" id="UP000029227">
    <property type="component" value="Unassembled WGS sequence"/>
</dbReference>
<evidence type="ECO:0000313" key="3">
    <source>
        <dbReference type="Proteomes" id="UP000029227"/>
    </source>
</evidence>
<dbReference type="GO" id="GO:0005886">
    <property type="term" value="C:plasma membrane"/>
    <property type="evidence" value="ECO:0007669"/>
    <property type="project" value="TreeGrafter"/>
</dbReference>
<sequence>MERAKARLTVVIPATLAIIMMLLYMSFRRVGEVMIMMGTLPLAMVGGLWLMYVLGYNFSIAVGVGFIALAGVAVEIGVLMLVYLNQAWDEIRVINRQKA</sequence>
<keyword evidence="1" id="KW-0472">Membrane</keyword>